<keyword evidence="2" id="KW-1185">Reference proteome</keyword>
<accession>A0A2A6CLN0</accession>
<accession>A0A8R1V3Y0</accession>
<gene>
    <name evidence="1" type="primary">WBGene00284174</name>
</gene>
<dbReference type="EnsemblMetazoa" id="PPA45805.1">
    <property type="protein sequence ID" value="PPA45805.1"/>
    <property type="gene ID" value="WBGene00284174"/>
</dbReference>
<protein>
    <submittedName>
        <fullName evidence="1">Uncharacterized protein</fullName>
    </submittedName>
</protein>
<sequence length="104" mass="11434">MNAGGCPTKCWMGVISQWGADEGDADGEKVRERKKAMDKTGGCLAAATDCIDGELALAAIQFDRRRVQLLRRVVDTNGGESGEHAPAFRRPQQQLQHARTREEH</sequence>
<proteinExistence type="predicted"/>
<evidence type="ECO:0000313" key="2">
    <source>
        <dbReference type="Proteomes" id="UP000005239"/>
    </source>
</evidence>
<dbReference type="AlphaFoldDB" id="A0A2A6CLN0"/>
<reference evidence="1" key="2">
    <citation type="submission" date="2022-06" db="UniProtKB">
        <authorList>
            <consortium name="EnsemblMetazoa"/>
        </authorList>
    </citation>
    <scope>IDENTIFICATION</scope>
    <source>
        <strain evidence="1">PS312</strain>
    </source>
</reference>
<dbReference type="Proteomes" id="UP000005239">
    <property type="component" value="Unassembled WGS sequence"/>
</dbReference>
<evidence type="ECO:0000313" key="1">
    <source>
        <dbReference type="EnsemblMetazoa" id="PPA45805.1"/>
    </source>
</evidence>
<organism evidence="1 2">
    <name type="scientific">Pristionchus pacificus</name>
    <name type="common">Parasitic nematode worm</name>
    <dbReference type="NCBI Taxonomy" id="54126"/>
    <lineage>
        <taxon>Eukaryota</taxon>
        <taxon>Metazoa</taxon>
        <taxon>Ecdysozoa</taxon>
        <taxon>Nematoda</taxon>
        <taxon>Chromadorea</taxon>
        <taxon>Rhabditida</taxon>
        <taxon>Rhabditina</taxon>
        <taxon>Diplogasteromorpha</taxon>
        <taxon>Diplogasteroidea</taxon>
        <taxon>Neodiplogasteridae</taxon>
        <taxon>Pristionchus</taxon>
    </lineage>
</organism>
<reference evidence="2" key="1">
    <citation type="journal article" date="2008" name="Nat. Genet.">
        <title>The Pristionchus pacificus genome provides a unique perspective on nematode lifestyle and parasitism.</title>
        <authorList>
            <person name="Dieterich C."/>
            <person name="Clifton S.W."/>
            <person name="Schuster L.N."/>
            <person name="Chinwalla A."/>
            <person name="Delehaunty K."/>
            <person name="Dinkelacker I."/>
            <person name="Fulton L."/>
            <person name="Fulton R."/>
            <person name="Godfrey J."/>
            <person name="Minx P."/>
            <person name="Mitreva M."/>
            <person name="Roeseler W."/>
            <person name="Tian H."/>
            <person name="Witte H."/>
            <person name="Yang S.P."/>
            <person name="Wilson R.K."/>
            <person name="Sommer R.J."/>
        </authorList>
    </citation>
    <scope>NUCLEOTIDE SEQUENCE [LARGE SCALE GENOMIC DNA]</scope>
    <source>
        <strain evidence="2">PS312</strain>
    </source>
</reference>
<name>A0A2A6CLN0_PRIPA</name>